<accession>A0A915DI75</accession>
<proteinExistence type="predicted"/>
<organism evidence="1 2">
    <name type="scientific">Ditylenchus dipsaci</name>
    <dbReference type="NCBI Taxonomy" id="166011"/>
    <lineage>
        <taxon>Eukaryota</taxon>
        <taxon>Metazoa</taxon>
        <taxon>Ecdysozoa</taxon>
        <taxon>Nematoda</taxon>
        <taxon>Chromadorea</taxon>
        <taxon>Rhabditida</taxon>
        <taxon>Tylenchina</taxon>
        <taxon>Tylenchomorpha</taxon>
        <taxon>Sphaerularioidea</taxon>
        <taxon>Anguinidae</taxon>
        <taxon>Anguininae</taxon>
        <taxon>Ditylenchus</taxon>
    </lineage>
</organism>
<dbReference type="WBParaSite" id="jg1952">
    <property type="protein sequence ID" value="jg1952"/>
    <property type="gene ID" value="jg1952"/>
</dbReference>
<evidence type="ECO:0000313" key="1">
    <source>
        <dbReference type="Proteomes" id="UP000887574"/>
    </source>
</evidence>
<reference evidence="2" key="1">
    <citation type="submission" date="2022-11" db="UniProtKB">
        <authorList>
            <consortium name="WormBaseParasite"/>
        </authorList>
    </citation>
    <scope>IDENTIFICATION</scope>
</reference>
<evidence type="ECO:0000313" key="2">
    <source>
        <dbReference type="WBParaSite" id="jg1952"/>
    </source>
</evidence>
<name>A0A915DI75_9BILA</name>
<dbReference type="AlphaFoldDB" id="A0A915DI75"/>
<sequence>MNIAFKAKLCPAAVKALEVMLVSSFEIEDLMSLRQDAKQMQTLACYNAASHAEPTLLNSVKICLPKEPKANTALTDTIENSVNILYIKEACGLQTTRNKRSCGFCNPGLYEVGRKSPKCPTNETHTINGVKNSRRVTIVYPGVGGGQVIVEVTTKKYLQPTYQLEINQPVDECQFHKKAATVFNYNSGDYTNINHIAYIKAFSNYIDAITSNNDSSRSSYGSATSSTCDPTSAYLATSCCDS</sequence>
<keyword evidence="1" id="KW-1185">Reference proteome</keyword>
<protein>
    <submittedName>
        <fullName evidence="2">Vitellogenin</fullName>
    </submittedName>
</protein>
<dbReference type="Proteomes" id="UP000887574">
    <property type="component" value="Unplaced"/>
</dbReference>